<geneLocation type="chloroplast" evidence="1"/>
<organism evidence="1">
    <name type="scientific">Cyanidiaceae sp. MX-AZ01</name>
    <dbReference type="NCBI Taxonomy" id="1503164"/>
    <lineage>
        <taxon>Eukaryota</taxon>
        <taxon>Rhodophyta</taxon>
        <taxon>Bangiophyceae</taxon>
        <taxon>Cyanidiales</taxon>
        <taxon>Cyanidiaceae</taxon>
    </lineage>
</organism>
<gene>
    <name evidence="1" type="primary">orf14</name>
</gene>
<dbReference type="CDD" id="cd03524">
    <property type="entry name" value="RPA2_OBF_family"/>
    <property type="match status" value="1"/>
</dbReference>
<proteinExistence type="predicted"/>
<reference evidence="1" key="1">
    <citation type="submission" date="2014-03" db="EMBL/GenBank/DDBJ databases">
        <title>Metagenomic reconstruction of the complete chloroplast and mitochondrial genomes of a novel unicellular red alga from the Cyanidiaceae family.</title>
        <authorList>
            <person name="Servin-Garciduenas L.E."/>
            <person name="Martinez-Romero E."/>
        </authorList>
    </citation>
    <scope>NUCLEOTIDE SEQUENCE</scope>
    <source>
        <strain evidence="1">MX-AZ01</strain>
    </source>
</reference>
<keyword evidence="1" id="KW-0150">Chloroplast</keyword>
<sequence>MKVNTICKLVDNVHVVRYRQTYLAITAATFTHEDQKDAYVPLKMYGEKAKYLYYYIPGDEIVVDGFLKKLNNDYELVAEQISSYWLGAELIKNDAEKEQERLDKASQIEANLADLVCLLRPERNPDTQLFSWIDEEQNFDEESVSDKWIILGKRRFTYHDFTDALETLITELLTEKKQLLDLMRAREKAHVGVENKVAVDAESVKEKVAVGAENVNVMEEESELLDDVLSEDYDFMPPYPGWGKGGSTGE</sequence>
<accession>A0A060AEB9</accession>
<name>A0A060AEB9_9RHOD</name>
<keyword evidence="1" id="KW-0934">Plastid</keyword>
<dbReference type="AlphaFoldDB" id="A0A060AEB9"/>
<dbReference type="EMBL" id="KJ569775">
    <property type="protein sequence ID" value="AIA61286.1"/>
    <property type="molecule type" value="Genomic_DNA"/>
</dbReference>
<protein>
    <submittedName>
        <fullName evidence="1">Uncharacterized protein</fullName>
    </submittedName>
</protein>
<evidence type="ECO:0000313" key="1">
    <source>
        <dbReference type="EMBL" id="AIA61286.1"/>
    </source>
</evidence>